<dbReference type="InterPro" id="IPR054443">
    <property type="entry name" value="Y3-like_dom"/>
</dbReference>
<dbReference type="Proteomes" id="UP001218218">
    <property type="component" value="Unassembled WGS sequence"/>
</dbReference>
<dbReference type="AlphaFoldDB" id="A0AAD7EIQ3"/>
<keyword evidence="4" id="KW-1185">Reference proteome</keyword>
<sequence length="134" mass="13555">MVYKSVTLTALALLITPALGQITTTCFANPGNATEGSCASFITTFCTSIASQVVAPGDTAARCFMTPTANLKCDFTAVNLATTSSSVSVPVCEEVLTSVNTQCPLLGGFGRATGGAFRFIGDPNTGVCGPVCGN</sequence>
<name>A0AAD7EIQ3_9AGAR</name>
<protein>
    <recommendedName>
        <fullName evidence="2">Glycan binding protein Y3-like domain-containing protein</fullName>
    </recommendedName>
</protein>
<keyword evidence="1" id="KW-0732">Signal</keyword>
<proteinExistence type="predicted"/>
<dbReference type="Pfam" id="PF22803">
    <property type="entry name" value="GBD_Y3"/>
    <property type="match status" value="1"/>
</dbReference>
<accession>A0AAD7EIQ3</accession>
<evidence type="ECO:0000259" key="2">
    <source>
        <dbReference type="Pfam" id="PF22803"/>
    </source>
</evidence>
<comment type="caution">
    <text evidence="3">The sequence shown here is derived from an EMBL/GenBank/DDBJ whole genome shotgun (WGS) entry which is preliminary data.</text>
</comment>
<feature type="chain" id="PRO_5042232374" description="Glycan binding protein Y3-like domain-containing protein" evidence="1">
    <location>
        <begin position="21"/>
        <end position="134"/>
    </location>
</feature>
<evidence type="ECO:0000256" key="1">
    <source>
        <dbReference type="SAM" id="SignalP"/>
    </source>
</evidence>
<feature type="domain" description="Glycan binding protein Y3-like" evidence="2">
    <location>
        <begin position="37"/>
        <end position="128"/>
    </location>
</feature>
<feature type="signal peptide" evidence="1">
    <location>
        <begin position="1"/>
        <end position="20"/>
    </location>
</feature>
<gene>
    <name evidence="3" type="ORF">DFH08DRAFT_1084517</name>
</gene>
<dbReference type="EMBL" id="JARIHO010000039">
    <property type="protein sequence ID" value="KAJ7328430.1"/>
    <property type="molecule type" value="Genomic_DNA"/>
</dbReference>
<evidence type="ECO:0000313" key="4">
    <source>
        <dbReference type="Proteomes" id="UP001218218"/>
    </source>
</evidence>
<reference evidence="3" key="1">
    <citation type="submission" date="2023-03" db="EMBL/GenBank/DDBJ databases">
        <title>Massive genome expansion in bonnet fungi (Mycena s.s.) driven by repeated elements and novel gene families across ecological guilds.</title>
        <authorList>
            <consortium name="Lawrence Berkeley National Laboratory"/>
            <person name="Harder C.B."/>
            <person name="Miyauchi S."/>
            <person name="Viragh M."/>
            <person name="Kuo A."/>
            <person name="Thoen E."/>
            <person name="Andreopoulos B."/>
            <person name="Lu D."/>
            <person name="Skrede I."/>
            <person name="Drula E."/>
            <person name="Henrissat B."/>
            <person name="Morin E."/>
            <person name="Kohler A."/>
            <person name="Barry K."/>
            <person name="LaButti K."/>
            <person name="Morin E."/>
            <person name="Salamov A."/>
            <person name="Lipzen A."/>
            <person name="Mereny Z."/>
            <person name="Hegedus B."/>
            <person name="Baldrian P."/>
            <person name="Stursova M."/>
            <person name="Weitz H."/>
            <person name="Taylor A."/>
            <person name="Grigoriev I.V."/>
            <person name="Nagy L.G."/>
            <person name="Martin F."/>
            <person name="Kauserud H."/>
        </authorList>
    </citation>
    <scope>NUCLEOTIDE SEQUENCE</scope>
    <source>
        <strain evidence="3">CBHHK002</strain>
    </source>
</reference>
<evidence type="ECO:0000313" key="3">
    <source>
        <dbReference type="EMBL" id="KAJ7328430.1"/>
    </source>
</evidence>
<organism evidence="3 4">
    <name type="scientific">Mycena albidolilacea</name>
    <dbReference type="NCBI Taxonomy" id="1033008"/>
    <lineage>
        <taxon>Eukaryota</taxon>
        <taxon>Fungi</taxon>
        <taxon>Dikarya</taxon>
        <taxon>Basidiomycota</taxon>
        <taxon>Agaricomycotina</taxon>
        <taxon>Agaricomycetes</taxon>
        <taxon>Agaricomycetidae</taxon>
        <taxon>Agaricales</taxon>
        <taxon>Marasmiineae</taxon>
        <taxon>Mycenaceae</taxon>
        <taxon>Mycena</taxon>
    </lineage>
</organism>